<reference evidence="1 2" key="1">
    <citation type="submission" date="2019-06" db="EMBL/GenBank/DDBJ databases">
        <title>Sequencing the genomes of 1000 actinobacteria strains.</title>
        <authorList>
            <person name="Klenk H.-P."/>
        </authorList>
    </citation>
    <scope>NUCLEOTIDE SEQUENCE [LARGE SCALE GENOMIC DNA]</scope>
    <source>
        <strain evidence="1 2">DSM 102200</strain>
    </source>
</reference>
<proteinExistence type="predicted"/>
<evidence type="ECO:0000313" key="1">
    <source>
        <dbReference type="EMBL" id="TQL90368.1"/>
    </source>
</evidence>
<dbReference type="RefSeq" id="WP_281286350.1">
    <property type="nucleotide sequence ID" value="NZ_VFOZ01000002.1"/>
</dbReference>
<dbReference type="EMBL" id="VFOZ01000002">
    <property type="protein sequence ID" value="TQL90368.1"/>
    <property type="molecule type" value="Genomic_DNA"/>
</dbReference>
<name>A0A543BZY1_9ACTN</name>
<comment type="caution">
    <text evidence="1">The sequence shown here is derived from an EMBL/GenBank/DDBJ whole genome shotgun (WGS) entry which is preliminary data.</text>
</comment>
<organism evidence="1 2">
    <name type="scientific">Actinoallomurus bryophytorum</name>
    <dbReference type="NCBI Taxonomy" id="1490222"/>
    <lineage>
        <taxon>Bacteria</taxon>
        <taxon>Bacillati</taxon>
        <taxon>Actinomycetota</taxon>
        <taxon>Actinomycetes</taxon>
        <taxon>Streptosporangiales</taxon>
        <taxon>Thermomonosporaceae</taxon>
        <taxon>Actinoallomurus</taxon>
    </lineage>
</organism>
<dbReference type="Proteomes" id="UP000316096">
    <property type="component" value="Unassembled WGS sequence"/>
</dbReference>
<accession>A0A543BZY1</accession>
<evidence type="ECO:0000313" key="2">
    <source>
        <dbReference type="Proteomes" id="UP000316096"/>
    </source>
</evidence>
<dbReference type="AlphaFoldDB" id="A0A543BZY1"/>
<sequence length="41" mass="4073">MPDSLPRTTGEAPAGAVEVTGTASHVACRLRSAMAPTPPAP</sequence>
<protein>
    <submittedName>
        <fullName evidence="1">Uncharacterized protein</fullName>
    </submittedName>
</protein>
<gene>
    <name evidence="1" type="ORF">FB559_7671</name>
</gene>
<keyword evidence="2" id="KW-1185">Reference proteome</keyword>